<name>A0A9Q0R8T0_ANAIG</name>
<dbReference type="AlphaFoldDB" id="A0A9Q0R8T0"/>
<evidence type="ECO:0000313" key="2">
    <source>
        <dbReference type="EMBL" id="KAJ5070723.1"/>
    </source>
</evidence>
<proteinExistence type="predicted"/>
<accession>A0A9Q0R8T0</accession>
<comment type="caution">
    <text evidence="2">The sequence shown here is derived from an EMBL/GenBank/DDBJ whole genome shotgun (WGS) entry which is preliminary data.</text>
</comment>
<dbReference type="InterPro" id="IPR037518">
    <property type="entry name" value="MPN"/>
</dbReference>
<dbReference type="Pfam" id="PF01398">
    <property type="entry name" value="JAB"/>
    <property type="match status" value="1"/>
</dbReference>
<dbReference type="EMBL" id="JAPDFW010000092">
    <property type="protein sequence ID" value="KAJ5070723.1"/>
    <property type="molecule type" value="Genomic_DNA"/>
</dbReference>
<evidence type="ECO:0000313" key="3">
    <source>
        <dbReference type="Proteomes" id="UP001149090"/>
    </source>
</evidence>
<keyword evidence="2" id="KW-0648">Protein biosynthesis</keyword>
<sequence length="313" mass="36402">MENSNIEIIKINAMTIMKIIQHCHLDKKESSSGILFGLEQKNTLEITNSHPYIQNFKAQVSEFNSNQTENRELEKFQKSLFQLNFDSDIVGLYTTSQFGSFFSDEILENHLNSQVQNPNFVFLTYDPISSFWGPSVFKAYRLLPKFVKYWGMKGSLKFNERILSYSKMPLSKIYQEIPIEITHSTLTKMFLNSLSPENFIPNNLVNINSQKFVQKSLSLVRDGLDELLNFSNKAQKFLYNADYRMKSKKGKSNNSFKKEEIESIENSFYSYPIRKLIVSKRVEEISKTISNIARYEIAKNLLFGSMLDPNFIK</sequence>
<keyword evidence="3" id="KW-1185">Reference proteome</keyword>
<evidence type="ECO:0000259" key="1">
    <source>
        <dbReference type="PROSITE" id="PS50249"/>
    </source>
</evidence>
<dbReference type="Gene3D" id="3.40.140.10">
    <property type="entry name" value="Cytidine Deaminase, domain 2"/>
    <property type="match status" value="1"/>
</dbReference>
<dbReference type="OrthoDB" id="10265695at2759"/>
<dbReference type="OMA" id="RERNFSW"/>
<reference evidence="2" key="1">
    <citation type="submission" date="2022-10" db="EMBL/GenBank/DDBJ databases">
        <title>Novel sulphate-reducing endosymbionts in the free-living metamonad Anaeramoeba.</title>
        <authorList>
            <person name="Jerlstrom-Hultqvist J."/>
            <person name="Cepicka I."/>
            <person name="Gallot-Lavallee L."/>
            <person name="Salas-Leiva D."/>
            <person name="Curtis B.A."/>
            <person name="Zahonova K."/>
            <person name="Pipaliya S."/>
            <person name="Dacks J."/>
            <person name="Roger A.J."/>
        </authorList>
    </citation>
    <scope>NUCLEOTIDE SEQUENCE</scope>
    <source>
        <strain evidence="2">BMAN</strain>
    </source>
</reference>
<dbReference type="GO" id="GO:0008237">
    <property type="term" value="F:metallopeptidase activity"/>
    <property type="evidence" value="ECO:0007669"/>
    <property type="project" value="InterPro"/>
</dbReference>
<dbReference type="GO" id="GO:0003743">
    <property type="term" value="F:translation initiation factor activity"/>
    <property type="evidence" value="ECO:0007669"/>
    <property type="project" value="UniProtKB-KW"/>
</dbReference>
<keyword evidence="2" id="KW-0396">Initiation factor</keyword>
<dbReference type="InterPro" id="IPR000555">
    <property type="entry name" value="JAMM/MPN+_dom"/>
</dbReference>
<feature type="domain" description="MPN" evidence="1">
    <location>
        <begin position="9"/>
        <end position="146"/>
    </location>
</feature>
<organism evidence="2 3">
    <name type="scientific">Anaeramoeba ignava</name>
    <name type="common">Anaerobic marine amoeba</name>
    <dbReference type="NCBI Taxonomy" id="1746090"/>
    <lineage>
        <taxon>Eukaryota</taxon>
        <taxon>Metamonada</taxon>
        <taxon>Anaeramoebidae</taxon>
        <taxon>Anaeramoeba</taxon>
    </lineage>
</organism>
<dbReference type="Proteomes" id="UP001149090">
    <property type="component" value="Unassembled WGS sequence"/>
</dbReference>
<gene>
    <name evidence="2" type="ORF">M0811_01704</name>
</gene>
<protein>
    <submittedName>
        <fullName evidence="2">Eukaryotic translation initiation factor 3 subunit h</fullName>
    </submittedName>
</protein>
<dbReference type="PROSITE" id="PS50249">
    <property type="entry name" value="MPN"/>
    <property type="match status" value="1"/>
</dbReference>